<evidence type="ECO:0000256" key="1">
    <source>
        <dbReference type="ARBA" id="ARBA00001957"/>
    </source>
</evidence>
<dbReference type="PANTHER" id="PTHR45527:SF1">
    <property type="entry name" value="FATTY ACID SYNTHASE"/>
    <property type="match status" value="1"/>
</dbReference>
<dbReference type="InterPro" id="IPR013968">
    <property type="entry name" value="PKS_KR"/>
</dbReference>
<evidence type="ECO:0000256" key="5">
    <source>
        <dbReference type="ARBA" id="ARBA00022679"/>
    </source>
</evidence>
<dbReference type="GO" id="GO:0031177">
    <property type="term" value="F:phosphopantetheine binding"/>
    <property type="evidence" value="ECO:0007669"/>
    <property type="project" value="InterPro"/>
</dbReference>
<dbReference type="InterPro" id="IPR049490">
    <property type="entry name" value="C883_1060-like_KR_N"/>
</dbReference>
<evidence type="ECO:0000313" key="11">
    <source>
        <dbReference type="EMBL" id="MRX56179.1"/>
    </source>
</evidence>
<feature type="region of interest" description="C-terminal hotdog fold" evidence="6">
    <location>
        <begin position="828"/>
        <end position="970"/>
    </location>
</feature>
<organism evidence="11 12">
    <name type="scientific">Metabacillus idriensis</name>
    <dbReference type="NCBI Taxonomy" id="324768"/>
    <lineage>
        <taxon>Bacteria</taxon>
        <taxon>Bacillati</taxon>
        <taxon>Bacillota</taxon>
        <taxon>Bacilli</taxon>
        <taxon>Bacillales</taxon>
        <taxon>Bacillaceae</taxon>
        <taxon>Metabacillus</taxon>
    </lineage>
</organism>
<dbReference type="Pfam" id="PF00668">
    <property type="entry name" value="Condensation"/>
    <property type="match status" value="3"/>
</dbReference>
<dbReference type="InterPro" id="IPR009081">
    <property type="entry name" value="PP-bd_ACP"/>
</dbReference>
<dbReference type="InterPro" id="IPR020807">
    <property type="entry name" value="PKS_DH"/>
</dbReference>
<feature type="region of interest" description="N-terminal hotdog fold" evidence="6">
    <location>
        <begin position="686"/>
        <end position="814"/>
    </location>
</feature>
<evidence type="ECO:0000256" key="3">
    <source>
        <dbReference type="ARBA" id="ARBA00022450"/>
    </source>
</evidence>
<dbReference type="InterPro" id="IPR049551">
    <property type="entry name" value="PKS_DH_C"/>
</dbReference>
<dbReference type="Pfam" id="PF21394">
    <property type="entry name" value="Beta-ketacyl_N"/>
    <property type="match status" value="1"/>
</dbReference>
<dbReference type="NCBIfam" id="TIGR01733">
    <property type="entry name" value="AA-adenyl-dom"/>
    <property type="match status" value="2"/>
</dbReference>
<dbReference type="PROSITE" id="PS50075">
    <property type="entry name" value="CARRIER"/>
    <property type="match status" value="3"/>
</dbReference>
<dbReference type="InterPro" id="IPR020845">
    <property type="entry name" value="AMP-binding_CS"/>
</dbReference>
<dbReference type="InterPro" id="IPR000873">
    <property type="entry name" value="AMP-dep_synth/lig_dom"/>
</dbReference>
<dbReference type="InterPro" id="IPR020806">
    <property type="entry name" value="PKS_PP-bd"/>
</dbReference>
<reference evidence="11 12" key="1">
    <citation type="submission" date="2019-11" db="EMBL/GenBank/DDBJ databases">
        <title>Bacillus idriensis genome.</title>
        <authorList>
            <person name="Konopka E.N."/>
            <person name="Newman J.D."/>
        </authorList>
    </citation>
    <scope>NUCLEOTIDE SEQUENCE [LARGE SCALE GENOMIC DNA]</scope>
    <source>
        <strain evidence="11 12">DSM 19097</strain>
    </source>
</reference>
<feature type="active site" description="Proton acceptor; for dehydratase activity" evidence="6">
    <location>
        <position position="717"/>
    </location>
</feature>
<dbReference type="FunFam" id="3.40.50.12780:FF:000012">
    <property type="entry name" value="Non-ribosomal peptide synthetase"/>
    <property type="match status" value="2"/>
</dbReference>
<dbReference type="Pfam" id="PF02801">
    <property type="entry name" value="Ketoacyl-synt_C"/>
    <property type="match status" value="1"/>
</dbReference>
<evidence type="ECO:0000256" key="6">
    <source>
        <dbReference type="PROSITE-ProRule" id="PRU01363"/>
    </source>
</evidence>
<dbReference type="InterPro" id="IPR016039">
    <property type="entry name" value="Thiolase-like"/>
</dbReference>
<dbReference type="Pfam" id="PF08659">
    <property type="entry name" value="KR"/>
    <property type="match status" value="1"/>
</dbReference>
<dbReference type="InterPro" id="IPR036291">
    <property type="entry name" value="NAD(P)-bd_dom_sf"/>
</dbReference>
<dbReference type="InterPro" id="IPR049552">
    <property type="entry name" value="PKS_DH_N"/>
</dbReference>
<keyword evidence="3" id="KW-0596">Phosphopantetheine</keyword>
<dbReference type="EMBL" id="WKKF01000009">
    <property type="protein sequence ID" value="MRX56179.1"/>
    <property type="molecule type" value="Genomic_DNA"/>
</dbReference>
<dbReference type="InterPro" id="IPR025110">
    <property type="entry name" value="AMP-bd_C"/>
</dbReference>
<evidence type="ECO:0000259" key="9">
    <source>
        <dbReference type="PROSITE" id="PS52004"/>
    </source>
</evidence>
<dbReference type="InterPro" id="IPR020841">
    <property type="entry name" value="PKS_Beta-ketoAc_synthase_dom"/>
</dbReference>
<dbReference type="Gene3D" id="3.30.300.30">
    <property type="match status" value="2"/>
</dbReference>
<dbReference type="PROSITE" id="PS00455">
    <property type="entry name" value="AMP_BINDING"/>
    <property type="match status" value="2"/>
</dbReference>
<dbReference type="GO" id="GO:0043041">
    <property type="term" value="P:amino acid activation for nonribosomal peptide biosynthetic process"/>
    <property type="evidence" value="ECO:0007669"/>
    <property type="project" value="TreeGrafter"/>
</dbReference>
<dbReference type="Gene3D" id="3.40.47.10">
    <property type="match status" value="1"/>
</dbReference>
<dbReference type="SUPFAM" id="SSF52777">
    <property type="entry name" value="CoA-dependent acyltransferases"/>
    <property type="match status" value="5"/>
</dbReference>
<comment type="caution">
    <text evidence="11">The sequence shown here is derived from an EMBL/GenBank/DDBJ whole genome shotgun (WGS) entry which is preliminary data.</text>
</comment>
<feature type="domain" description="PKS/mFAS DH" evidence="10">
    <location>
        <begin position="686"/>
        <end position="970"/>
    </location>
</feature>
<dbReference type="GO" id="GO:0006633">
    <property type="term" value="P:fatty acid biosynthetic process"/>
    <property type="evidence" value="ECO:0007669"/>
    <property type="project" value="InterPro"/>
</dbReference>
<comment type="cofactor">
    <cofactor evidence="1">
        <name>pantetheine 4'-phosphate</name>
        <dbReference type="ChEBI" id="CHEBI:47942"/>
    </cofactor>
</comment>
<keyword evidence="12" id="KW-1185">Reference proteome</keyword>
<dbReference type="Pfam" id="PF22621">
    <property type="entry name" value="CurL-like_PKS_C"/>
    <property type="match status" value="1"/>
</dbReference>
<feature type="region of interest" description="Disordered" evidence="7">
    <location>
        <begin position="247"/>
        <end position="266"/>
    </location>
</feature>
<comment type="similarity">
    <text evidence="2">Belongs to the ATP-dependent AMP-binding enzyme family.</text>
</comment>
<sequence length="3767" mass="426488">MSKLEFSFDSFKFDNHDLQADDTVSMKEIRDADIAVIGIDCKVAESQNSIEFWQHLRDGKDFIRPFPSKRKKDLLSLFESGFIREDVQLNEGGFLEEINTFDYNFFQISPAEARLMDPNQRIFLESAWTAIEDAGYGGEKLSGSRTGVYVGYSNDFSDEYKRLIAELAPSSISASIPGNIHSIIASRVAYLLNLKGPSMLIDTACSSSLVAVHLACRSLREGDCEYAIAGGMKITLLPVKQGKGGGLGVGSSDDRTRTFDNSSTGTGGGEGVVSVLLKPLKNAIKDNDHVYAIIKGSAVNNDGTTVGITAPNSLAGEDVIVRAWEDADIDPETISYIEAHGTGTKLGDPIEIDGIEKAFRQFTDRKQFCAIGSVKTNVGHLDNSAGIVGLLKAILALKNEEIPANLHFTNPNPEIQFIDSPVYVNDRLQNWETNGHPRRCGISSFGLSGTNCHMVLEEAPKMNEIQEELPEKFKKQLIPLTSDSNKESKPHNLFTISAKSVSVLSIYIKKYRNYFKKMNPHSLEDICFTAGTGRGHYNYRISVICENVFDLIEKLEKIHPDILDWENGLQELSSDHIYFGRHKVVSSHKQKEPGELSIEDLKELNGNAQTRVENIAFELETIKAISKLYVLGANISWFDMYKGRDFKKVSIPTYPFERIRCWVDFENDALVHHNNKALMKTQEGAHPLVDACLAETEDQEIYITRFSSERHWVLREHVIMGNPIIPGTTYLEIAREVLKKYQLPGTSLELKDIQFISPLMVNNGEEIEVQTVVQRNGKEFKFTILSKSNISQNPWEQNWVRHTKGQAVFVQNSNPSKINLEEIIKNCNSQEFLESEEQQEFIEAFDFGPRWKTLKKIHVGTDQVLAELELKEDHVNDLRQFVLHPALLDVAVGVASQSMGNGLFLPLTYKKIRIHNSLPGNFYSYIKKRNRAKESGEVLTVDIQIFDTDGSLLLEIEDYSVKRVHQAEMKFSKFTEEHKYHRVVWKAIESHSPSITSVLNEYTENKACAIVFSDESNLSKSTYEQLISKGYEVIEVKQGEAFAELGSNLFTSSNSEEDLVRIIDSQHKKIEHVIYLWSCKPERNREIDNYSDSKNLEQNIIGLFNLSKILGNKKITCDLTVIAKQAYEVTGEENTIYPENASIFGLVKVINQENVNISCYCIDVDDKTDSLQINHEIELKERRFLIALRENTRYIEQIERFDLAKKEDDTASIVLKNRGVYVITGGTGGLGLEVGKWIAKSNKVTLVLISQTEMPPKREWDYILDSGENKRLIKKIENIKMLESLGATVDSFACDISNELGMTKVFSEVRKKYKEINGVIHAAGIAGDGLIALKDQNSFTRVLSPKINGLNLIEKLTTNDSLDFLILFSSITSFIGGVGQSDYAAANAYLDSFSTLRNRKGKRTISINWAAWKETGMALDYDVNFDEALFKPLMNNEAKVAFENVLLNPQSNLIVGEIHYAYVANLENTLPMELSEDIKISLNKHRRFLNTNILDSSPKSIEIMGRPSGEYSNTEKIVGEIWAEVLGFNKINIFDDFYELGGDSLIASNIVSKINQKISDNSDISDIFNYLTIEELARNIDNGQRDNLENEESNNSQELTSFGSNSITPVKKSPFYPVSSAQRRFYMMRQVAGESTLNNLCSAMTIRGLVDKSRLERAIQLVISRHGSLRTAFEFQDNELVQRIYEDVPFELEYKNGDGSELSEYTEAFVRPFDLHHAPLIRAKLIKVSDELHFFLCDVDHIAVDGSSIGILMNEIISGYTGNNLPEIKAQYVDFTIWQNQRIRSKEMKNQEDYWLNVFHDNPTALDMPTDVPRAAQMSNEGDAFSFELSEELTALAKEAAAEHGVTLFMLLFSVYNIMLAKYAKRDDIVVGVPSAGRKLEEVQDTIGLFINTLALRTAPNQDKIFSDYLKEVKEHAIESYKHEEYPFEMLLNKLKLPIDRSRNPLFDVQFISQNFSNETVSAGELQFTPIEPKMEAVQVDLTAIWYEQYGKLKFHFEYSTQLFNRDTIKRLATYYENILSEVISDGARPIAKIPMITNEEKQQSVYSWNNTVVDFNKGKLIHELFEEQVERTPEKIAAVYNNQSLTYRSLNNKANQLARYMLHCNLEPEQIVGISVDRSLEMLIAMLAVLKTGAAYIPIDPSDPIDRISYFIKDSGLKLLLTDHKQEINLVNIPIINVTDEKVYIGDGSNLMLTLNPNSLAYIIYTSGTSGTPKGVMVEHTNVENYINAFKKEFVLTEDDVVLQQASYTFDASVEEIFPILTIGGKLIVVSRNNLLDINLLESVINEHQVTLISTSPLILNELNKFQTFPTVKTYISGGDVLREAYVTNLMNNSKVYNTYGPTEATVCCTYYQLSESNANPLPIGRPIANVAVYILDDDMNVMPINVPGEICISGKGVARGYLNNPDLTNSKFVLNPWKKESLMYRTGDIGKYLPDGNIQYLGRVDDQENIRGYRIEPAEIEVQLLKHENINDAIVINQEIHSGLKELCVYFVSEQNLSAYELTAYLSRTLPKYMIPTSFIKVDTLPLTSNGKVDRKSLINVGEKVETGLTFVKPTTPLEVRISDFWSQVLKKEKIGILDDFFLIGGQSLLATKLVYLINQEWALNMTLRDFFQAGTIKGLADIIEKSQFERKEQGDITEEGIVKPFNLRENPLFRIKLIHLPENRHLLFIDMHHIITDGISQGIIINEFANLYQEKELPQLQIQYKDYAVWQESYTKSEDYRIQERFWLNQFQGDIPKLNLPCDYPRPEVRRGEGKPCLFNLGSEWSAKLKRFSVEQDVTPFMVLLAVYKIALLKFSEKEDIIIGVPVSGRTNSSLNPVVGMFVNTVAIRTQPRKDMTAQDFIMVLKESILCAMDNQNYPFDKLVENLDLAGSHSQNPLFDTMFTLNNESLLSPIDIPGLKIIPHKEMEYGGAQFDLTLISTISKENIEFNFQYDISLFKEETVKRIGENYLFILQSILDDSSQLIRNVLLDEYVNIDGKLKNFTDETTAHWEEKEWNNKNKQLDKNFLVNGLSESEIEVDSPVFIHQLFENQVNLNPEKIAIVHGQKEITYTELNNKANQVAQTILNCGIKPEQTVGIVMERSLEMVISLLGTLKSGAAYLPINPLDPMERNQHILTDAGVKLILTHKMCHSAWMDEKMDLVIDVDVLCETQNECKNPNLELNPESLAYVIYTSGSTGAPKGVMVEHKAFTSRMIWFSKKLDLKDSDTGLQKASYNFDGSMIELFSWFISGGRLVLLEKGAETNIGKIIATIEEQKVTYSFFIPTILKIFISSLSNKDRERISSLRVVVSGGEALPKRLVDSFNENLPGVLLLNFYGPTEATIFATTYTCSSVTENIIPIGKPVGNTRTYILDDKHEIAPIGIEGELYIGGPNLARGYLNLDELTAESFIPNPFIPGERIYRTGDLAILLANGEISYLGRKDEQIKIRGYRIEIGEIESTIMKFPKIDQVAVLINKDKEDTKYLTAYLVTSSPTTVKELRNYLKEQLPDYMIPLIFKRLDSMPLNSNGKLDRKKIKEQGTDLPSGLTISLPRNEIEKKLTAIWEDVLQTSSIGIDDHFFELGGDSLLANQLAYHIYREFYIDLSLADLFKTPTVRALAERINHKNQFDEVAASFENSPNTLVSINEKGLFSNEYISNKGYYPAAPSQKRLFIIHELNNEDLSYNLPGIILLEGNLEYTKLEKIFRKLTERHEAFRTSFDVVEGEIVQRIHDSAPITIETFNTEESDIKKILEGEAKLVREQPLTNNYALSSVKVEKKIRRRKEF</sequence>
<evidence type="ECO:0000256" key="7">
    <source>
        <dbReference type="SAM" id="MobiDB-lite"/>
    </source>
</evidence>
<dbReference type="Gene3D" id="3.40.50.720">
    <property type="entry name" value="NAD(P)-binding Rossmann-like Domain"/>
    <property type="match status" value="1"/>
</dbReference>
<dbReference type="SUPFAM" id="SSF56801">
    <property type="entry name" value="Acetyl-CoA synthetase-like"/>
    <property type="match status" value="2"/>
</dbReference>
<dbReference type="InterPro" id="IPR057326">
    <property type="entry name" value="KR_dom"/>
</dbReference>
<dbReference type="InterPro" id="IPR014030">
    <property type="entry name" value="Ketoacyl_synth_N"/>
</dbReference>
<evidence type="ECO:0000256" key="2">
    <source>
        <dbReference type="ARBA" id="ARBA00006432"/>
    </source>
</evidence>
<dbReference type="NCBIfam" id="NF003417">
    <property type="entry name" value="PRK04813.1"/>
    <property type="match status" value="2"/>
</dbReference>
<dbReference type="CDD" id="cd19531">
    <property type="entry name" value="LCL_NRPS-like"/>
    <property type="match status" value="2"/>
</dbReference>
<evidence type="ECO:0000259" key="10">
    <source>
        <dbReference type="PROSITE" id="PS52019"/>
    </source>
</evidence>
<feature type="domain" description="Ketosynthase family 3 (KS3)" evidence="9">
    <location>
        <begin position="31"/>
        <end position="458"/>
    </location>
</feature>
<dbReference type="GO" id="GO:0004315">
    <property type="term" value="F:3-oxoacyl-[acyl-carrier-protein] synthase activity"/>
    <property type="evidence" value="ECO:0007669"/>
    <property type="project" value="InterPro"/>
</dbReference>
<dbReference type="Gene3D" id="3.40.50.980">
    <property type="match status" value="4"/>
</dbReference>
<protein>
    <submittedName>
        <fullName evidence="11">Amino acid adenylation domain-containing protein</fullName>
    </submittedName>
</protein>
<dbReference type="FunFam" id="1.10.1200.10:FF:000005">
    <property type="entry name" value="Nonribosomal peptide synthetase 1"/>
    <property type="match status" value="1"/>
</dbReference>
<dbReference type="CDD" id="cd05930">
    <property type="entry name" value="A_NRPS"/>
    <property type="match status" value="1"/>
</dbReference>
<feature type="domain" description="Carrier" evidence="8">
    <location>
        <begin position="2555"/>
        <end position="2630"/>
    </location>
</feature>
<dbReference type="InterPro" id="IPR036736">
    <property type="entry name" value="ACP-like_sf"/>
</dbReference>
<dbReference type="InterPro" id="IPR014031">
    <property type="entry name" value="Ketoacyl_synth_C"/>
</dbReference>
<dbReference type="SMART" id="SM00825">
    <property type="entry name" value="PKS_KS"/>
    <property type="match status" value="1"/>
</dbReference>
<dbReference type="GO" id="GO:0005737">
    <property type="term" value="C:cytoplasm"/>
    <property type="evidence" value="ECO:0007669"/>
    <property type="project" value="TreeGrafter"/>
</dbReference>
<dbReference type="Gene3D" id="1.10.1240.100">
    <property type="match status" value="1"/>
</dbReference>
<dbReference type="RefSeq" id="WP_154319324.1">
    <property type="nucleotide sequence ID" value="NZ_CAJGAA010000007.1"/>
</dbReference>
<feature type="region of interest" description="Disordered" evidence="7">
    <location>
        <begin position="1585"/>
        <end position="1605"/>
    </location>
</feature>
<feature type="domain" description="Carrier" evidence="8">
    <location>
        <begin position="3533"/>
        <end position="3608"/>
    </location>
</feature>
<keyword evidence="5" id="KW-0808">Transferase</keyword>
<dbReference type="PANTHER" id="PTHR45527">
    <property type="entry name" value="NONRIBOSOMAL PEPTIDE SYNTHETASE"/>
    <property type="match status" value="1"/>
</dbReference>
<dbReference type="InterPro" id="IPR049900">
    <property type="entry name" value="PKS_mFAS_DH"/>
</dbReference>
<dbReference type="InterPro" id="IPR045851">
    <property type="entry name" value="AMP-bd_C_sf"/>
</dbReference>
<dbReference type="PROSITE" id="PS52004">
    <property type="entry name" value="KS3_2"/>
    <property type="match status" value="1"/>
</dbReference>
<dbReference type="Gene3D" id="3.10.129.110">
    <property type="entry name" value="Polyketide synthase dehydratase"/>
    <property type="match status" value="1"/>
</dbReference>
<keyword evidence="4" id="KW-0597">Phosphoprotein</keyword>
<dbReference type="Pfam" id="PF00501">
    <property type="entry name" value="AMP-binding"/>
    <property type="match status" value="2"/>
</dbReference>
<dbReference type="Gene3D" id="3.30.559.10">
    <property type="entry name" value="Chloramphenicol acetyltransferase-like domain"/>
    <property type="match status" value="3"/>
</dbReference>
<dbReference type="GO" id="GO:0044550">
    <property type="term" value="P:secondary metabolite biosynthetic process"/>
    <property type="evidence" value="ECO:0007669"/>
    <property type="project" value="TreeGrafter"/>
</dbReference>
<name>A0A6I2MEK6_9BACI</name>
<dbReference type="CDD" id="cd00833">
    <property type="entry name" value="PKS"/>
    <property type="match status" value="1"/>
</dbReference>
<evidence type="ECO:0000256" key="4">
    <source>
        <dbReference type="ARBA" id="ARBA00022553"/>
    </source>
</evidence>
<dbReference type="CDD" id="cd08953">
    <property type="entry name" value="KR_2_SDR_x"/>
    <property type="match status" value="1"/>
</dbReference>
<dbReference type="InterPro" id="IPR001242">
    <property type="entry name" value="Condensation_dom"/>
</dbReference>
<dbReference type="Gene3D" id="3.30.559.30">
    <property type="entry name" value="Nonribosomal peptide synthetase, condensation domain"/>
    <property type="match status" value="2"/>
</dbReference>
<dbReference type="SMART" id="SM00823">
    <property type="entry name" value="PKS_PP"/>
    <property type="match status" value="1"/>
</dbReference>
<dbReference type="InterPro" id="IPR042104">
    <property type="entry name" value="PKS_dehydratase_sf"/>
</dbReference>
<dbReference type="Pfam" id="PF00550">
    <property type="entry name" value="PP-binding"/>
    <property type="match status" value="3"/>
</dbReference>
<dbReference type="Proteomes" id="UP000441585">
    <property type="component" value="Unassembled WGS sequence"/>
</dbReference>
<dbReference type="InterPro" id="IPR018201">
    <property type="entry name" value="Ketoacyl_synth_AS"/>
</dbReference>
<dbReference type="InterPro" id="IPR010071">
    <property type="entry name" value="AA_adenyl_dom"/>
</dbReference>
<evidence type="ECO:0000259" key="8">
    <source>
        <dbReference type="PROSITE" id="PS50075"/>
    </source>
</evidence>
<feature type="domain" description="Carrier" evidence="8">
    <location>
        <begin position="1509"/>
        <end position="1584"/>
    </location>
</feature>
<dbReference type="FunFam" id="3.30.300.30:FF:000015">
    <property type="entry name" value="Nonribosomal peptide synthase SidD"/>
    <property type="match status" value="1"/>
</dbReference>
<dbReference type="Gene3D" id="1.10.1200.10">
    <property type="entry name" value="ACP-like"/>
    <property type="match status" value="3"/>
</dbReference>
<dbReference type="SMART" id="SM00826">
    <property type="entry name" value="PKS_DH"/>
    <property type="match status" value="1"/>
</dbReference>
<dbReference type="Pfam" id="PF14765">
    <property type="entry name" value="PS-DH"/>
    <property type="match status" value="1"/>
</dbReference>
<dbReference type="Gene3D" id="2.30.38.10">
    <property type="entry name" value="Luciferase, Domain 3"/>
    <property type="match status" value="2"/>
</dbReference>
<dbReference type="Pfam" id="PF21089">
    <property type="entry name" value="PKS_DH_N"/>
    <property type="match status" value="1"/>
</dbReference>
<dbReference type="SUPFAM" id="SSF53901">
    <property type="entry name" value="Thiolase-like"/>
    <property type="match status" value="1"/>
</dbReference>
<dbReference type="Pfam" id="PF00109">
    <property type="entry name" value="ketoacyl-synt"/>
    <property type="match status" value="1"/>
</dbReference>
<dbReference type="SUPFAM" id="SSF51735">
    <property type="entry name" value="NAD(P)-binding Rossmann-fold domains"/>
    <property type="match status" value="2"/>
</dbReference>
<evidence type="ECO:0000313" key="12">
    <source>
        <dbReference type="Proteomes" id="UP000441585"/>
    </source>
</evidence>
<dbReference type="FunFam" id="3.40.50.980:FF:000001">
    <property type="entry name" value="Non-ribosomal peptide synthetase"/>
    <property type="match status" value="2"/>
</dbReference>
<dbReference type="PROSITE" id="PS52019">
    <property type="entry name" value="PKS_MFAS_DH"/>
    <property type="match status" value="1"/>
</dbReference>
<dbReference type="SUPFAM" id="SSF47336">
    <property type="entry name" value="ACP-like"/>
    <property type="match status" value="3"/>
</dbReference>
<dbReference type="InterPro" id="IPR023213">
    <property type="entry name" value="CAT-like_dom_sf"/>
</dbReference>
<dbReference type="SMART" id="SM00822">
    <property type="entry name" value="PKS_KR"/>
    <property type="match status" value="1"/>
</dbReference>
<accession>A0A6I2MEK6</accession>
<proteinExistence type="inferred from homology"/>
<dbReference type="Pfam" id="PF13193">
    <property type="entry name" value="AMP-binding_C"/>
    <property type="match status" value="2"/>
</dbReference>
<gene>
    <name evidence="11" type="ORF">GJU41_19660</name>
</gene>
<feature type="active site" description="Proton donor; for dehydratase activity" evidence="6">
    <location>
        <position position="889"/>
    </location>
</feature>
<dbReference type="PROSITE" id="PS00606">
    <property type="entry name" value="KS3_1"/>
    <property type="match status" value="1"/>
</dbReference>